<keyword evidence="4" id="KW-0600">Photoreceptor protein</keyword>
<evidence type="ECO:0000313" key="17">
    <source>
        <dbReference type="Proteomes" id="UP001225072"/>
    </source>
</evidence>
<dbReference type="Gene3D" id="3.30.450.20">
    <property type="entry name" value="PAS domain"/>
    <property type="match status" value="1"/>
</dbReference>
<dbReference type="InterPro" id="IPR016132">
    <property type="entry name" value="Phyto_chromo_attachment"/>
</dbReference>
<protein>
    <recommendedName>
        <fullName evidence="3">histidine kinase</fullName>
        <ecNumber evidence="3">2.7.13.3</ecNumber>
    </recommendedName>
</protein>
<dbReference type="InterPro" id="IPR003018">
    <property type="entry name" value="GAF"/>
</dbReference>
<evidence type="ECO:0000256" key="9">
    <source>
        <dbReference type="ARBA" id="ARBA00022840"/>
    </source>
</evidence>
<dbReference type="Pfam" id="PF02518">
    <property type="entry name" value="HATPase_c"/>
    <property type="match status" value="1"/>
</dbReference>
<dbReference type="PRINTS" id="PR01033">
    <property type="entry name" value="PHYTOCHROME"/>
</dbReference>
<reference evidence="16 17" key="1">
    <citation type="submission" date="2023-07" db="EMBL/GenBank/DDBJ databases">
        <title>Functional and genomic diversity of the sorghum phyllosphere microbiome.</title>
        <authorList>
            <person name="Shade A."/>
        </authorList>
    </citation>
    <scope>NUCLEOTIDE SEQUENCE [LARGE SCALE GENOMIC DNA]</scope>
    <source>
        <strain evidence="16 17">SORGH_AS_1064</strain>
    </source>
</reference>
<feature type="domain" description="Phytochrome chromophore attachment site" evidence="14">
    <location>
        <begin position="134"/>
        <end position="287"/>
    </location>
</feature>
<sequence>MNITNCNEIEIYNPGFIQDFGYLIGINSESKIIDFYSENISELFPVDKSVLQKNIYDLACFSSIVSSPQFYDVDRNSKEEIKNSDKIEISGREYHISVYKYKDTIFIELEKCLLNGLSNSSLLKGIKNLPSLKKGKDIWRALVKNICQITDYDRVMVYKFNSDGSGKVVAEEKLAAMESYMHLHYPESDIPKQARALYLKNHKRILSDINAEPVKIISQVKTVDLTLSGIRAISPIHIEYLKNGGISSSFSVSIIIDNELWGLVTCHSTQPKHIDLDNRILAEIATFIASNAYSSYQAKKASRYESALNKICYDLKKELLKFTTIKDSLFNNVGNIRNVSETDGFAIIADNTVKSYGKVPNDNIILRIYQWAVQNIEDKTYFDDSFYKTYHDSMGLDKNCCGVALSFINKQNGHLLLWFRQEFKDHISWAGKDKKEIETLNFYNEQKLVYSPRKSFQVFYEEISDKSHYWSSKDRLRINKIRDLVNHTMQEQLHNISRMNDELTKINAELNRINDELDSYSHTISHDLATPLTVMKLNVQMMARYNTDEYNIKKIQNVLNEIDNMSGMMSNVLRLSRLKHSEYIFETVDPTEIIEKVCTDAKLSYNEKAAINVLNIYPVTGEKSLVAQVFQNIITNAVKYSSQKDNAEITVDSVRDGNHILYTVSDNGIGIPYQSKEEVFKVFQRMGNTRSFLGSGVGLSIVKNIMKKLSGNVDFESVENQGTTFFLRFPADKSA</sequence>
<evidence type="ECO:0000313" key="16">
    <source>
        <dbReference type="EMBL" id="MDQ1097471.1"/>
    </source>
</evidence>
<gene>
    <name evidence="16" type="ORF">QE404_002618</name>
</gene>
<comment type="caution">
    <text evidence="16">The sequence shown here is derived from an EMBL/GenBank/DDBJ whole genome shotgun (WGS) entry which is preliminary data.</text>
</comment>
<dbReference type="InterPro" id="IPR050351">
    <property type="entry name" value="BphY/WalK/GraS-like"/>
</dbReference>
<dbReference type="PANTHER" id="PTHR42878">
    <property type="entry name" value="TWO-COMPONENT HISTIDINE KINASE"/>
    <property type="match status" value="1"/>
</dbReference>
<evidence type="ECO:0000256" key="3">
    <source>
        <dbReference type="ARBA" id="ARBA00012438"/>
    </source>
</evidence>
<dbReference type="Gene3D" id="3.30.565.10">
    <property type="entry name" value="Histidine kinase-like ATPase, C-terminal domain"/>
    <property type="match status" value="1"/>
</dbReference>
<proteinExistence type="inferred from homology"/>
<dbReference type="SUPFAM" id="SSF55785">
    <property type="entry name" value="PYP-like sensor domain (PAS domain)"/>
    <property type="match status" value="1"/>
</dbReference>
<evidence type="ECO:0000256" key="12">
    <source>
        <dbReference type="ARBA" id="ARBA00023170"/>
    </source>
</evidence>
<dbReference type="CDD" id="cd00075">
    <property type="entry name" value="HATPase"/>
    <property type="match status" value="1"/>
</dbReference>
<keyword evidence="10" id="KW-0157">Chromophore</keyword>
<dbReference type="RefSeq" id="WP_307451004.1">
    <property type="nucleotide sequence ID" value="NZ_JAUTAL010000001.1"/>
</dbReference>
<dbReference type="SUPFAM" id="SSF55781">
    <property type="entry name" value="GAF domain-like"/>
    <property type="match status" value="2"/>
</dbReference>
<evidence type="ECO:0000256" key="7">
    <source>
        <dbReference type="ARBA" id="ARBA00022741"/>
    </source>
</evidence>
<dbReference type="Pfam" id="PF00360">
    <property type="entry name" value="PHY"/>
    <property type="match status" value="1"/>
</dbReference>
<keyword evidence="9" id="KW-0067">ATP-binding</keyword>
<evidence type="ECO:0000256" key="8">
    <source>
        <dbReference type="ARBA" id="ARBA00022777"/>
    </source>
</evidence>
<dbReference type="SUPFAM" id="SSF47384">
    <property type="entry name" value="Homodimeric domain of signal transducing histidine kinase"/>
    <property type="match status" value="1"/>
</dbReference>
<keyword evidence="11" id="KW-0902">Two-component regulatory system</keyword>
<dbReference type="InterPro" id="IPR013654">
    <property type="entry name" value="PAS_2"/>
</dbReference>
<keyword evidence="7" id="KW-0547">Nucleotide-binding</keyword>
<dbReference type="PROSITE" id="PS50109">
    <property type="entry name" value="HIS_KIN"/>
    <property type="match status" value="1"/>
</dbReference>
<comment type="similarity">
    <text evidence="2">In the N-terminal section; belongs to the phytochrome family.</text>
</comment>
<feature type="domain" description="Histidine kinase" evidence="15">
    <location>
        <begin position="523"/>
        <end position="733"/>
    </location>
</feature>
<dbReference type="PROSITE" id="PS50046">
    <property type="entry name" value="PHYTOCHROME_2"/>
    <property type="match status" value="1"/>
</dbReference>
<dbReference type="Proteomes" id="UP001225072">
    <property type="component" value="Unassembled WGS sequence"/>
</dbReference>
<dbReference type="Pfam" id="PF08446">
    <property type="entry name" value="PAS_2"/>
    <property type="match status" value="1"/>
</dbReference>
<dbReference type="SMART" id="SM00387">
    <property type="entry name" value="HATPase_c"/>
    <property type="match status" value="1"/>
</dbReference>
<organism evidence="16 17">
    <name type="scientific">Chryseobacterium camelliae</name>
    <dbReference type="NCBI Taxonomy" id="1265445"/>
    <lineage>
        <taxon>Bacteria</taxon>
        <taxon>Pseudomonadati</taxon>
        <taxon>Bacteroidota</taxon>
        <taxon>Flavobacteriia</taxon>
        <taxon>Flavobacteriales</taxon>
        <taxon>Weeksellaceae</taxon>
        <taxon>Chryseobacterium group</taxon>
        <taxon>Chryseobacterium</taxon>
    </lineage>
</organism>
<dbReference type="EC" id="2.7.13.3" evidence="3"/>
<keyword evidence="5" id="KW-0716">Sensory transduction</keyword>
<dbReference type="InterPro" id="IPR003594">
    <property type="entry name" value="HATPase_dom"/>
</dbReference>
<evidence type="ECO:0000256" key="6">
    <source>
        <dbReference type="ARBA" id="ARBA00022679"/>
    </source>
</evidence>
<dbReference type="SUPFAM" id="SSF55874">
    <property type="entry name" value="ATPase domain of HSP90 chaperone/DNA topoisomerase II/histidine kinase"/>
    <property type="match status" value="1"/>
</dbReference>
<dbReference type="InterPro" id="IPR005467">
    <property type="entry name" value="His_kinase_dom"/>
</dbReference>
<dbReference type="InterPro" id="IPR001294">
    <property type="entry name" value="Phytochrome"/>
</dbReference>
<dbReference type="InterPro" id="IPR029016">
    <property type="entry name" value="GAF-like_dom_sf"/>
</dbReference>
<evidence type="ECO:0000259" key="14">
    <source>
        <dbReference type="PROSITE" id="PS50046"/>
    </source>
</evidence>
<dbReference type="SMART" id="SM00065">
    <property type="entry name" value="GAF"/>
    <property type="match status" value="1"/>
</dbReference>
<comment type="catalytic activity">
    <reaction evidence="1">
        <text>ATP + protein L-histidine = ADP + protein N-phospho-L-histidine.</text>
        <dbReference type="EC" id="2.7.13.3"/>
    </reaction>
</comment>
<dbReference type="EMBL" id="JAUTAL010000001">
    <property type="protein sequence ID" value="MDQ1097471.1"/>
    <property type="molecule type" value="Genomic_DNA"/>
</dbReference>
<dbReference type="PANTHER" id="PTHR42878:SF7">
    <property type="entry name" value="SENSOR HISTIDINE KINASE GLRK"/>
    <property type="match status" value="1"/>
</dbReference>
<dbReference type="SMART" id="SM00388">
    <property type="entry name" value="HisKA"/>
    <property type="match status" value="1"/>
</dbReference>
<feature type="coiled-coil region" evidence="13">
    <location>
        <begin position="489"/>
        <end position="523"/>
    </location>
</feature>
<dbReference type="GO" id="GO:0004673">
    <property type="term" value="F:protein histidine kinase activity"/>
    <property type="evidence" value="ECO:0007669"/>
    <property type="project" value="UniProtKB-EC"/>
</dbReference>
<evidence type="ECO:0000256" key="5">
    <source>
        <dbReference type="ARBA" id="ARBA00022606"/>
    </source>
</evidence>
<keyword evidence="12" id="KW-0675">Receptor</keyword>
<keyword evidence="13" id="KW-0175">Coiled coil</keyword>
<dbReference type="InterPro" id="IPR043150">
    <property type="entry name" value="Phytochrome_PHY_sf"/>
</dbReference>
<keyword evidence="6 16" id="KW-0808">Transferase</keyword>
<dbReference type="InterPro" id="IPR036890">
    <property type="entry name" value="HATPase_C_sf"/>
</dbReference>
<evidence type="ECO:0000256" key="1">
    <source>
        <dbReference type="ARBA" id="ARBA00000085"/>
    </source>
</evidence>
<evidence type="ECO:0000256" key="2">
    <source>
        <dbReference type="ARBA" id="ARBA00006402"/>
    </source>
</evidence>
<evidence type="ECO:0000256" key="13">
    <source>
        <dbReference type="SAM" id="Coils"/>
    </source>
</evidence>
<dbReference type="InterPro" id="IPR013515">
    <property type="entry name" value="Phytochrome_cen-reg"/>
</dbReference>
<evidence type="ECO:0000256" key="10">
    <source>
        <dbReference type="ARBA" id="ARBA00022991"/>
    </source>
</evidence>
<name>A0ABU0TL07_9FLAO</name>
<dbReference type="Pfam" id="PF01590">
    <property type="entry name" value="GAF"/>
    <property type="match status" value="1"/>
</dbReference>
<evidence type="ECO:0000259" key="15">
    <source>
        <dbReference type="PROSITE" id="PS50109"/>
    </source>
</evidence>
<evidence type="ECO:0000256" key="11">
    <source>
        <dbReference type="ARBA" id="ARBA00023012"/>
    </source>
</evidence>
<dbReference type="CDD" id="cd00082">
    <property type="entry name" value="HisKA"/>
    <property type="match status" value="1"/>
</dbReference>
<accession>A0ABU0TL07</accession>
<dbReference type="Gene3D" id="3.30.450.270">
    <property type="match status" value="1"/>
</dbReference>
<keyword evidence="8 16" id="KW-0418">Kinase</keyword>
<keyword evidence="17" id="KW-1185">Reference proteome</keyword>
<dbReference type="InterPro" id="IPR003661">
    <property type="entry name" value="HisK_dim/P_dom"/>
</dbReference>
<dbReference type="InterPro" id="IPR035965">
    <property type="entry name" value="PAS-like_dom_sf"/>
</dbReference>
<dbReference type="Gene3D" id="1.10.287.130">
    <property type="match status" value="1"/>
</dbReference>
<dbReference type="Pfam" id="PF00512">
    <property type="entry name" value="HisKA"/>
    <property type="match status" value="1"/>
</dbReference>
<evidence type="ECO:0000256" key="4">
    <source>
        <dbReference type="ARBA" id="ARBA00022543"/>
    </source>
</evidence>
<dbReference type="InterPro" id="IPR036097">
    <property type="entry name" value="HisK_dim/P_sf"/>
</dbReference>
<dbReference type="Gene3D" id="3.30.450.40">
    <property type="match status" value="1"/>
</dbReference>